<accession>A0A4D9ET50</accession>
<dbReference type="EMBL" id="QXTE01000009">
    <property type="protein sequence ID" value="TFK14571.1"/>
    <property type="molecule type" value="Genomic_DNA"/>
</dbReference>
<comment type="caution">
    <text evidence="1">The sequence shown here is derived from an EMBL/GenBank/DDBJ whole genome shotgun (WGS) entry which is preliminary data.</text>
</comment>
<name>A0A4D9ET50_9SAUR</name>
<reference evidence="1 2" key="1">
    <citation type="submission" date="2019-04" db="EMBL/GenBank/DDBJ databases">
        <title>Draft genome of the big-headed turtle Platysternon megacephalum.</title>
        <authorList>
            <person name="Gong S."/>
        </authorList>
    </citation>
    <scope>NUCLEOTIDE SEQUENCE [LARGE SCALE GENOMIC DNA]</scope>
    <source>
        <strain evidence="1">DO16091913</strain>
        <tissue evidence="1">Muscle</tissue>
    </source>
</reference>
<sequence>MVVSAGSRTFYPRAKRWPLGRNAGSRLLDDDKLLGPKLLMDQRTLDGRYRHGKNSIAQDTLKNKHL</sequence>
<gene>
    <name evidence="1" type="ORF">DR999_PMT01939</name>
</gene>
<protein>
    <submittedName>
        <fullName evidence="1">Sex comb on midleg-like protein 4</fullName>
    </submittedName>
</protein>
<keyword evidence="2" id="KW-1185">Reference proteome</keyword>
<organism evidence="1 2">
    <name type="scientific">Platysternon megacephalum</name>
    <name type="common">big-headed turtle</name>
    <dbReference type="NCBI Taxonomy" id="55544"/>
    <lineage>
        <taxon>Eukaryota</taxon>
        <taxon>Metazoa</taxon>
        <taxon>Chordata</taxon>
        <taxon>Craniata</taxon>
        <taxon>Vertebrata</taxon>
        <taxon>Euteleostomi</taxon>
        <taxon>Archelosauria</taxon>
        <taxon>Testudinata</taxon>
        <taxon>Testudines</taxon>
        <taxon>Cryptodira</taxon>
        <taxon>Durocryptodira</taxon>
        <taxon>Testudinoidea</taxon>
        <taxon>Platysternidae</taxon>
        <taxon>Platysternon</taxon>
    </lineage>
</organism>
<dbReference type="Proteomes" id="UP000297703">
    <property type="component" value="Unassembled WGS sequence"/>
</dbReference>
<dbReference type="AlphaFoldDB" id="A0A4D9ET50"/>
<reference evidence="1 2" key="2">
    <citation type="submission" date="2019-04" db="EMBL/GenBank/DDBJ databases">
        <title>The genome sequence of big-headed turtle.</title>
        <authorList>
            <person name="Gong S."/>
        </authorList>
    </citation>
    <scope>NUCLEOTIDE SEQUENCE [LARGE SCALE GENOMIC DNA]</scope>
    <source>
        <strain evidence="1">DO16091913</strain>
        <tissue evidence="1">Muscle</tissue>
    </source>
</reference>
<proteinExistence type="predicted"/>
<evidence type="ECO:0000313" key="2">
    <source>
        <dbReference type="Proteomes" id="UP000297703"/>
    </source>
</evidence>
<evidence type="ECO:0000313" key="1">
    <source>
        <dbReference type="EMBL" id="TFK14571.1"/>
    </source>
</evidence>